<protein>
    <submittedName>
        <fullName evidence="1">Uncharacterized protein</fullName>
    </submittedName>
</protein>
<sequence>MHVEEAKEMAVEEAKGLNQVVEDAKVMACFPFYVYTVKTQKLILLSGRDQWLLNKEDTEKLCCSFTKCEVHEFVNNGQFLFLVRCSHLLHV</sequence>
<evidence type="ECO:0000313" key="2">
    <source>
        <dbReference type="Proteomes" id="UP000886595"/>
    </source>
</evidence>
<name>A0A8X8ASI8_BRACI</name>
<evidence type="ECO:0000313" key="1">
    <source>
        <dbReference type="EMBL" id="KAG2311485.1"/>
    </source>
</evidence>
<gene>
    <name evidence="1" type="ORF">Bca52824_023042</name>
</gene>
<dbReference type="AlphaFoldDB" id="A0A8X8ASI8"/>
<dbReference type="OrthoDB" id="44277at2759"/>
<comment type="caution">
    <text evidence="1">The sequence shown here is derived from an EMBL/GenBank/DDBJ whole genome shotgun (WGS) entry which is preliminary data.</text>
</comment>
<dbReference type="Proteomes" id="UP000886595">
    <property type="component" value="Unassembled WGS sequence"/>
</dbReference>
<organism evidence="1 2">
    <name type="scientific">Brassica carinata</name>
    <name type="common">Ethiopian mustard</name>
    <name type="synonym">Abyssinian cabbage</name>
    <dbReference type="NCBI Taxonomy" id="52824"/>
    <lineage>
        <taxon>Eukaryota</taxon>
        <taxon>Viridiplantae</taxon>
        <taxon>Streptophyta</taxon>
        <taxon>Embryophyta</taxon>
        <taxon>Tracheophyta</taxon>
        <taxon>Spermatophyta</taxon>
        <taxon>Magnoliopsida</taxon>
        <taxon>eudicotyledons</taxon>
        <taxon>Gunneridae</taxon>
        <taxon>Pentapetalae</taxon>
        <taxon>rosids</taxon>
        <taxon>malvids</taxon>
        <taxon>Brassicales</taxon>
        <taxon>Brassicaceae</taxon>
        <taxon>Brassiceae</taxon>
        <taxon>Brassica</taxon>
    </lineage>
</organism>
<reference evidence="1 2" key="1">
    <citation type="submission" date="2020-02" db="EMBL/GenBank/DDBJ databases">
        <authorList>
            <person name="Ma Q."/>
            <person name="Huang Y."/>
            <person name="Song X."/>
            <person name="Pei D."/>
        </authorList>
    </citation>
    <scope>NUCLEOTIDE SEQUENCE [LARGE SCALE GENOMIC DNA]</scope>
    <source>
        <strain evidence="1">Sxm20200214</strain>
        <tissue evidence="1">Leaf</tissue>
    </source>
</reference>
<proteinExistence type="predicted"/>
<keyword evidence="2" id="KW-1185">Reference proteome</keyword>
<dbReference type="EMBL" id="JAAMPC010000005">
    <property type="protein sequence ID" value="KAG2311485.1"/>
    <property type="molecule type" value="Genomic_DNA"/>
</dbReference>
<accession>A0A8X8ASI8</accession>